<sequence length="264" mass="30653">MNEVSMEKISPKYQMVLIRKIESAIWHEYKSYKDVKFYIEKWHIVEENWNEFWENFPIILKEPNKEIDLLSTLHKIDGEILLKIAIDLGIETPDFIPSVPIFRNEIKSSYSTASRTFEDAFKQIEEHPDIAIGLVNSALESIVKEILSDERVNIQLKGNETLHCLVDKILKFLRLYPNSDIPNEIKQIGSSLLSICKGIEDLRSAKTKFHGKIEGDYIINDPLYTYFVINSVATVGLFLKNYFEKKIPPKEIVTNDDEIDNLPF</sequence>
<evidence type="ECO:0000313" key="2">
    <source>
        <dbReference type="EMBL" id="BEG99003.1"/>
    </source>
</evidence>
<protein>
    <recommendedName>
        <fullName evidence="1">Abortive infection protein-like C-terminal domain-containing protein</fullName>
    </recommendedName>
</protein>
<gene>
    <name evidence="2" type="ORF">BSYN_12680</name>
</gene>
<organism evidence="2 3">
    <name type="scientific">Bacteroides sedimenti</name>
    <dbReference type="NCBI Taxonomy" id="2136147"/>
    <lineage>
        <taxon>Bacteria</taxon>
        <taxon>Pseudomonadati</taxon>
        <taxon>Bacteroidota</taxon>
        <taxon>Bacteroidia</taxon>
        <taxon>Bacteroidales</taxon>
        <taxon>Bacteroidaceae</taxon>
        <taxon>Bacteroides</taxon>
    </lineage>
</organism>
<reference evidence="2 3" key="1">
    <citation type="submission" date="2023-04" db="EMBL/GenBank/DDBJ databases">
        <title>Draft genome sequence of acteroides sedimenti strain YN3PY1.</title>
        <authorList>
            <person name="Yoshida N."/>
        </authorList>
    </citation>
    <scope>NUCLEOTIDE SEQUENCE [LARGE SCALE GENOMIC DNA]</scope>
    <source>
        <strain evidence="2 3">YN3PY1</strain>
    </source>
</reference>
<dbReference type="EMBL" id="AP028055">
    <property type="protein sequence ID" value="BEG99003.1"/>
    <property type="molecule type" value="Genomic_DNA"/>
</dbReference>
<feature type="domain" description="Abortive infection protein-like C-terminal" evidence="1">
    <location>
        <begin position="165"/>
        <end position="239"/>
    </location>
</feature>
<proteinExistence type="predicted"/>
<dbReference type="Proteomes" id="UP001496674">
    <property type="component" value="Chromosome"/>
</dbReference>
<dbReference type="Pfam" id="PF14355">
    <property type="entry name" value="Abi_C"/>
    <property type="match status" value="1"/>
</dbReference>
<evidence type="ECO:0000313" key="3">
    <source>
        <dbReference type="Proteomes" id="UP001496674"/>
    </source>
</evidence>
<dbReference type="RefSeq" id="WP_353334208.1">
    <property type="nucleotide sequence ID" value="NZ_AP028055.1"/>
</dbReference>
<evidence type="ECO:0000259" key="1">
    <source>
        <dbReference type="Pfam" id="PF14355"/>
    </source>
</evidence>
<accession>A0ABN6Z349</accession>
<keyword evidence="3" id="KW-1185">Reference proteome</keyword>
<name>A0ABN6Z349_9BACE</name>
<dbReference type="InterPro" id="IPR026001">
    <property type="entry name" value="Abi-like_C"/>
</dbReference>